<comment type="pathway">
    <text evidence="5">tRNA modification; tRNA-queuosine biosynthesis.</text>
</comment>
<dbReference type="EMBL" id="CAADFJ010000110">
    <property type="protein sequence ID" value="VFK02980.1"/>
    <property type="molecule type" value="Genomic_DNA"/>
</dbReference>
<proteinExistence type="inferred from homology"/>
<evidence type="ECO:0000313" key="6">
    <source>
        <dbReference type="EMBL" id="VFJ97216.1"/>
    </source>
</evidence>
<dbReference type="Pfam" id="PF14489">
    <property type="entry name" value="QueF"/>
    <property type="match status" value="1"/>
</dbReference>
<evidence type="ECO:0000256" key="2">
    <source>
        <dbReference type="ARBA" id="ARBA00022785"/>
    </source>
</evidence>
<keyword evidence="2 5" id="KW-0671">Queuosine biosynthesis</keyword>
<keyword evidence="3 5" id="KW-0521">NADP</keyword>
<sequence length="157" mass="17724">MSGIKTDFTTTDAQFSTSCYPLLTPYAMSPPSLLETFENPYPQRDYTIRIRVPEFTCLCPKTGQPDFATLHIEYIPDRSCVELKSLKQYVWSYREEGAFHEAVTNRILDDLVAACSPRFLRVSAEFNVRGGIYTTVVVEYPGAAHSDMAPLPGERAR</sequence>
<evidence type="ECO:0000256" key="5">
    <source>
        <dbReference type="HAMAP-Rule" id="MF_00818"/>
    </source>
</evidence>
<keyword evidence="1 5" id="KW-0963">Cytoplasm</keyword>
<accession>A0A450UXE8</accession>
<dbReference type="EMBL" id="CAADFI010000119">
    <property type="protein sequence ID" value="VFJ97811.1"/>
    <property type="molecule type" value="Genomic_DNA"/>
</dbReference>
<evidence type="ECO:0000256" key="1">
    <source>
        <dbReference type="ARBA" id="ARBA00022490"/>
    </source>
</evidence>
<evidence type="ECO:0000313" key="7">
    <source>
        <dbReference type="EMBL" id="VFJ97811.1"/>
    </source>
</evidence>
<dbReference type="EMBL" id="CAADFG010000116">
    <property type="protein sequence ID" value="VFJ97216.1"/>
    <property type="molecule type" value="Genomic_DNA"/>
</dbReference>
<comment type="subcellular location">
    <subcellularLocation>
        <location evidence="5">Cytoplasm</location>
    </subcellularLocation>
</comment>
<feature type="active site" description="Thioimide intermediate" evidence="5">
    <location>
        <position position="59"/>
    </location>
</feature>
<dbReference type="Gene3D" id="3.30.1130.10">
    <property type="match status" value="1"/>
</dbReference>
<dbReference type="SUPFAM" id="SSF55620">
    <property type="entry name" value="Tetrahydrobiopterin biosynthesis enzymes-like"/>
    <property type="match status" value="1"/>
</dbReference>
<feature type="binding site" evidence="5">
    <location>
        <begin position="100"/>
        <end position="101"/>
    </location>
    <ligand>
        <name>substrate</name>
    </ligand>
</feature>
<feature type="binding site" evidence="5">
    <location>
        <begin position="81"/>
        <end position="83"/>
    </location>
    <ligand>
        <name>substrate</name>
    </ligand>
</feature>
<evidence type="ECO:0000313" key="8">
    <source>
        <dbReference type="EMBL" id="VFK02980.1"/>
    </source>
</evidence>
<dbReference type="InterPro" id="IPR050084">
    <property type="entry name" value="NADPH_dep_7-cyano-7-deazaG_red"/>
</dbReference>
<dbReference type="HAMAP" id="MF_00818">
    <property type="entry name" value="QueF_type1"/>
    <property type="match status" value="1"/>
</dbReference>
<gene>
    <name evidence="5" type="primary">queF</name>
    <name evidence="6" type="ORF">BECKH772A_GA0070896_1011611</name>
    <name evidence="7" type="ORF">BECKH772B_GA0070898_101199</name>
    <name evidence="8" type="ORF">BECKH772C_GA0070978_1011010</name>
</gene>
<name>A0A450UXE8_9GAMM</name>
<dbReference type="PANTHER" id="PTHR34354">
    <property type="entry name" value="NADPH-DEPENDENT 7-CYANO-7-DEAZAGUANINE REDUCTASE"/>
    <property type="match status" value="1"/>
</dbReference>
<dbReference type="NCBIfam" id="TIGR03139">
    <property type="entry name" value="QueF-II"/>
    <property type="match status" value="1"/>
</dbReference>
<dbReference type="GO" id="GO:0008616">
    <property type="term" value="P:tRNA queuosine(34) biosynthetic process"/>
    <property type="evidence" value="ECO:0007669"/>
    <property type="project" value="UniProtKB-UniRule"/>
</dbReference>
<comment type="catalytic activity">
    <reaction evidence="5">
        <text>7-aminomethyl-7-carbaguanine + 2 NADP(+) = 7-cyano-7-carbaguanine + 2 NADPH + 3 H(+)</text>
        <dbReference type="Rhea" id="RHEA:13409"/>
        <dbReference type="ChEBI" id="CHEBI:15378"/>
        <dbReference type="ChEBI" id="CHEBI:45075"/>
        <dbReference type="ChEBI" id="CHEBI:57783"/>
        <dbReference type="ChEBI" id="CHEBI:58349"/>
        <dbReference type="ChEBI" id="CHEBI:58703"/>
        <dbReference type="EC" id="1.7.1.13"/>
    </reaction>
</comment>
<dbReference type="EC" id="1.7.1.13" evidence="5"/>
<dbReference type="InterPro" id="IPR016856">
    <property type="entry name" value="QueF_type1"/>
</dbReference>
<feature type="active site" description="Proton donor" evidence="5">
    <location>
        <position position="66"/>
    </location>
</feature>
<dbReference type="InterPro" id="IPR043133">
    <property type="entry name" value="GTP-CH-I_C/QueF"/>
</dbReference>
<keyword evidence="4 5" id="KW-0560">Oxidoreductase</keyword>
<organism evidence="6">
    <name type="scientific">Candidatus Kentrum eta</name>
    <dbReference type="NCBI Taxonomy" id="2126337"/>
    <lineage>
        <taxon>Bacteria</taxon>
        <taxon>Pseudomonadati</taxon>
        <taxon>Pseudomonadota</taxon>
        <taxon>Gammaproteobacteria</taxon>
        <taxon>Candidatus Kentrum</taxon>
    </lineage>
</organism>
<dbReference type="AlphaFoldDB" id="A0A450UXE8"/>
<reference evidence="6" key="1">
    <citation type="submission" date="2019-02" db="EMBL/GenBank/DDBJ databases">
        <authorList>
            <person name="Gruber-Vodicka R. H."/>
            <person name="Seah K. B. B."/>
        </authorList>
    </citation>
    <scope>NUCLEOTIDE SEQUENCE</scope>
    <source>
        <strain evidence="8">BECK_SA2B12</strain>
        <strain evidence="6">BECK_SA2B15</strain>
        <strain evidence="7">BECK_SA2B20</strain>
    </source>
</reference>
<comment type="similarity">
    <text evidence="5">Belongs to the GTP cyclohydrolase I family. QueF type 1 subfamily.</text>
</comment>
<evidence type="ECO:0000256" key="4">
    <source>
        <dbReference type="ARBA" id="ARBA00023002"/>
    </source>
</evidence>
<protein>
    <recommendedName>
        <fullName evidence="5">NADPH-dependent 7-cyano-7-deazaguanine reductase</fullName>
        <ecNumber evidence="5">1.7.1.13</ecNumber>
    </recommendedName>
    <alternativeName>
        <fullName evidence="5">7-cyano-7-carbaguanine reductase</fullName>
    </alternativeName>
    <alternativeName>
        <fullName evidence="5">NADPH-dependent nitrile oxidoreductase</fullName>
    </alternativeName>
    <alternativeName>
        <fullName evidence="5">PreQ(0) reductase</fullName>
    </alternativeName>
</protein>
<dbReference type="InterPro" id="IPR029500">
    <property type="entry name" value="QueF"/>
</dbReference>
<dbReference type="GO" id="GO:0005737">
    <property type="term" value="C:cytoplasm"/>
    <property type="evidence" value="ECO:0007669"/>
    <property type="project" value="UniProtKB-SubCell"/>
</dbReference>
<evidence type="ECO:0000256" key="3">
    <source>
        <dbReference type="ARBA" id="ARBA00022857"/>
    </source>
</evidence>
<dbReference type="GO" id="GO:0033739">
    <property type="term" value="F:preQ1 synthase activity"/>
    <property type="evidence" value="ECO:0007669"/>
    <property type="project" value="UniProtKB-UniRule"/>
</dbReference>
<comment type="function">
    <text evidence="5">Catalyzes the NADPH-dependent reduction of 7-cyano-7-deazaguanine (preQ0) to 7-aminomethyl-7-deazaguanine (preQ1).</text>
</comment>
<dbReference type="UniPathway" id="UPA00392"/>
<dbReference type="PANTHER" id="PTHR34354:SF1">
    <property type="entry name" value="NADPH-DEPENDENT 7-CYANO-7-DEAZAGUANINE REDUCTASE"/>
    <property type="match status" value="1"/>
</dbReference>